<dbReference type="InterPro" id="IPR024402">
    <property type="entry name" value="DUF2726"/>
</dbReference>
<gene>
    <name evidence="3" type="ORF">SJ2017_0804</name>
</gene>
<name>A0ABN4YB47_9GAMM</name>
<dbReference type="Pfam" id="PF10881">
    <property type="entry name" value="DUF2726"/>
    <property type="match status" value="1"/>
</dbReference>
<organism evidence="3 4">
    <name type="scientific">Shewanella japonica</name>
    <dbReference type="NCBI Taxonomy" id="93973"/>
    <lineage>
        <taxon>Bacteria</taxon>
        <taxon>Pseudomonadati</taxon>
        <taxon>Pseudomonadota</taxon>
        <taxon>Gammaproteobacteria</taxon>
        <taxon>Alteromonadales</taxon>
        <taxon>Shewanellaceae</taxon>
        <taxon>Shewanella</taxon>
    </lineage>
</organism>
<feature type="domain" description="DUF2726" evidence="2">
    <location>
        <begin position="35"/>
        <end position="157"/>
    </location>
</feature>
<dbReference type="Proteomes" id="UP000191820">
    <property type="component" value="Chromosome"/>
</dbReference>
<accession>A0ABN4YB47</accession>
<dbReference type="RefSeq" id="WP_080914954.1">
    <property type="nucleotide sequence ID" value="NZ_CP020472.1"/>
</dbReference>
<evidence type="ECO:0000259" key="2">
    <source>
        <dbReference type="Pfam" id="PF10881"/>
    </source>
</evidence>
<proteinExistence type="predicted"/>
<dbReference type="EMBL" id="CP020472">
    <property type="protein sequence ID" value="ARD21140.1"/>
    <property type="molecule type" value="Genomic_DNA"/>
</dbReference>
<keyword evidence="1" id="KW-0472">Membrane</keyword>
<keyword evidence="4" id="KW-1185">Reference proteome</keyword>
<keyword evidence="1" id="KW-1133">Transmembrane helix</keyword>
<reference evidence="3 4" key="1">
    <citation type="submission" date="2017-03" db="EMBL/GenBank/DDBJ databases">
        <title>Genome sequencing of Shewanella japonica KCTC 22435.</title>
        <authorList>
            <person name="Kim K.M."/>
        </authorList>
    </citation>
    <scope>NUCLEOTIDE SEQUENCE [LARGE SCALE GENOMIC DNA]</scope>
    <source>
        <strain evidence="3 4">KCTC 22435</strain>
    </source>
</reference>
<feature type="transmembrane region" description="Helical" evidence="1">
    <location>
        <begin position="6"/>
        <end position="24"/>
    </location>
</feature>
<evidence type="ECO:0000313" key="3">
    <source>
        <dbReference type="EMBL" id="ARD21140.1"/>
    </source>
</evidence>
<evidence type="ECO:0000256" key="1">
    <source>
        <dbReference type="SAM" id="Phobius"/>
    </source>
</evidence>
<keyword evidence="1" id="KW-0812">Transmembrane</keyword>
<sequence length="168" mass="19258">MDFTYLVLALVFIVLIRLFIALINRPQQLSYRQKSKLFSPAERSFLGVLDTACTAQYRVFAKVRVADVLTPEKGLNRSNWQTAFNRISTKHFDYILCKPDTMEFVAAIELDDKSHNSKRAQKRDALINYACKSAQLPLIRFPAKARYSVQEIKQVIEQSVTPEIKGSL</sequence>
<evidence type="ECO:0000313" key="4">
    <source>
        <dbReference type="Proteomes" id="UP000191820"/>
    </source>
</evidence>
<protein>
    <recommendedName>
        <fullName evidence="2">DUF2726 domain-containing protein</fullName>
    </recommendedName>
</protein>